<protein>
    <recommendedName>
        <fullName evidence="4">dihydroneopterin aldolase</fullName>
        <ecNumber evidence="4">4.1.2.25</ecNumber>
    </recommendedName>
    <alternativeName>
        <fullName evidence="7">7,8-dihydroneopterin aldolase</fullName>
    </alternativeName>
</protein>
<proteinExistence type="inferred from homology"/>
<dbReference type="GO" id="GO:0046656">
    <property type="term" value="P:folic acid biosynthetic process"/>
    <property type="evidence" value="ECO:0007669"/>
    <property type="project" value="UniProtKB-KW"/>
</dbReference>
<feature type="domain" description="Dihydroneopterin aldolase/epimerase" evidence="9">
    <location>
        <begin position="170"/>
        <end position="283"/>
    </location>
</feature>
<dbReference type="InterPro" id="IPR043133">
    <property type="entry name" value="GTP-CH-I_C/QueF"/>
</dbReference>
<dbReference type="AlphaFoldDB" id="A0A8H6REB1"/>
<feature type="region of interest" description="Disordered" evidence="8">
    <location>
        <begin position="293"/>
        <end position="321"/>
    </location>
</feature>
<evidence type="ECO:0000313" key="10">
    <source>
        <dbReference type="EMBL" id="KAF7188481.1"/>
    </source>
</evidence>
<keyword evidence="11" id="KW-1185">Reference proteome</keyword>
<dbReference type="PANTHER" id="PTHR42844:SF1">
    <property type="entry name" value="DIHYDRONEOPTERIN ALDOLASE 1-RELATED"/>
    <property type="match status" value="1"/>
</dbReference>
<evidence type="ECO:0000256" key="7">
    <source>
        <dbReference type="ARBA" id="ARBA00032903"/>
    </source>
</evidence>
<evidence type="ECO:0000256" key="2">
    <source>
        <dbReference type="ARBA" id="ARBA00005013"/>
    </source>
</evidence>
<dbReference type="EC" id="4.1.2.25" evidence="4"/>
<keyword evidence="6" id="KW-0456">Lyase</keyword>
<evidence type="ECO:0000256" key="6">
    <source>
        <dbReference type="ARBA" id="ARBA00023239"/>
    </source>
</evidence>
<evidence type="ECO:0000256" key="4">
    <source>
        <dbReference type="ARBA" id="ARBA00013043"/>
    </source>
</evidence>
<dbReference type="Pfam" id="PF02152">
    <property type="entry name" value="FolB"/>
    <property type="match status" value="1"/>
</dbReference>
<dbReference type="GO" id="GO:0005737">
    <property type="term" value="C:cytoplasm"/>
    <property type="evidence" value="ECO:0007669"/>
    <property type="project" value="TreeGrafter"/>
</dbReference>
<dbReference type="Proteomes" id="UP000660729">
    <property type="component" value="Unassembled WGS sequence"/>
</dbReference>
<sequence length="335" mass="36171">MNRRTMAELPADPHTGTYSRASTTNPDSATLSRDTIAIKNLQLPFGVIAPDVWGKAKEQPALVSINLLLNGGFASASSKDELDESTIHYGILAKRVRSSCRDGQTAGDLSQNIETIITDMARKESGRFAVAKSNVDVQLPKASMFGDGITLTLTTTYDDTGKAVAAGRIFSLKGVKIMTLIGVNSYERTNTQPLIVDLLLHLRPQAQTTDSNSTVALFNLEQTLVEIIKQTAFETLETLADFTVTQLRKKMLDAVLPGTKVQLRIEKPRAIAWADAPVVEIIRDVPYAKRSTRSGSSATALQSASISQDSRPSTSATDSISSGIERLSVIKPYSA</sequence>
<reference evidence="10" key="1">
    <citation type="submission" date="2020-04" db="EMBL/GenBank/DDBJ databases">
        <title>Draft genome resource of the tomato pathogen Pseudocercospora fuligena.</title>
        <authorList>
            <person name="Zaccaron A."/>
        </authorList>
    </citation>
    <scope>NUCLEOTIDE SEQUENCE</scope>
    <source>
        <strain evidence="10">PF001</strain>
    </source>
</reference>
<name>A0A8H6REB1_9PEZI</name>
<evidence type="ECO:0000313" key="11">
    <source>
        <dbReference type="Proteomes" id="UP000660729"/>
    </source>
</evidence>
<dbReference type="EMBL" id="JABCIY010000209">
    <property type="protein sequence ID" value="KAF7188481.1"/>
    <property type="molecule type" value="Genomic_DNA"/>
</dbReference>
<organism evidence="10 11">
    <name type="scientific">Pseudocercospora fuligena</name>
    <dbReference type="NCBI Taxonomy" id="685502"/>
    <lineage>
        <taxon>Eukaryota</taxon>
        <taxon>Fungi</taxon>
        <taxon>Dikarya</taxon>
        <taxon>Ascomycota</taxon>
        <taxon>Pezizomycotina</taxon>
        <taxon>Dothideomycetes</taxon>
        <taxon>Dothideomycetidae</taxon>
        <taxon>Mycosphaerellales</taxon>
        <taxon>Mycosphaerellaceae</taxon>
        <taxon>Pseudocercospora</taxon>
    </lineage>
</organism>
<comment type="pathway">
    <text evidence="2">Cofactor biosynthesis; tetrahydrofolate biosynthesis; 2-amino-4-hydroxy-6-hydroxymethyl-7,8-dihydropteridine diphosphate from 7,8-dihydroneopterin triphosphate: step 3/4.</text>
</comment>
<dbReference type="SUPFAM" id="SSF55620">
    <property type="entry name" value="Tetrahydrobiopterin biosynthesis enzymes-like"/>
    <property type="match status" value="1"/>
</dbReference>
<dbReference type="InterPro" id="IPR006157">
    <property type="entry name" value="FolB_dom"/>
</dbReference>
<evidence type="ECO:0000256" key="5">
    <source>
        <dbReference type="ARBA" id="ARBA00022909"/>
    </source>
</evidence>
<dbReference type="GO" id="GO:0004150">
    <property type="term" value="F:dihydroneopterin aldolase activity"/>
    <property type="evidence" value="ECO:0007669"/>
    <property type="project" value="UniProtKB-EC"/>
</dbReference>
<evidence type="ECO:0000256" key="8">
    <source>
        <dbReference type="SAM" id="MobiDB-lite"/>
    </source>
</evidence>
<evidence type="ECO:0000259" key="9">
    <source>
        <dbReference type="SMART" id="SM00905"/>
    </source>
</evidence>
<comment type="caution">
    <text evidence="10">The sequence shown here is derived from an EMBL/GenBank/DDBJ whole genome shotgun (WGS) entry which is preliminary data.</text>
</comment>
<gene>
    <name evidence="10" type="ORF">HII31_10143</name>
</gene>
<dbReference type="SMART" id="SM00905">
    <property type="entry name" value="FolB"/>
    <property type="match status" value="1"/>
</dbReference>
<feature type="compositionally biased region" description="Polar residues" evidence="8">
    <location>
        <begin position="16"/>
        <end position="30"/>
    </location>
</feature>
<dbReference type="NCBIfam" id="TIGR00526">
    <property type="entry name" value="folB_dom"/>
    <property type="match status" value="1"/>
</dbReference>
<comment type="catalytic activity">
    <reaction evidence="1">
        <text>7,8-dihydroneopterin = 6-hydroxymethyl-7,8-dihydropterin + glycolaldehyde</text>
        <dbReference type="Rhea" id="RHEA:10540"/>
        <dbReference type="ChEBI" id="CHEBI:17001"/>
        <dbReference type="ChEBI" id="CHEBI:17071"/>
        <dbReference type="ChEBI" id="CHEBI:44841"/>
        <dbReference type="EC" id="4.1.2.25"/>
    </reaction>
</comment>
<keyword evidence="5" id="KW-0289">Folate biosynthesis</keyword>
<feature type="region of interest" description="Disordered" evidence="8">
    <location>
        <begin position="1"/>
        <end position="30"/>
    </location>
</feature>
<comment type="similarity">
    <text evidence="3">Belongs to the DHNA family.</text>
</comment>
<dbReference type="InterPro" id="IPR006156">
    <property type="entry name" value="Dihydroneopterin_aldolase"/>
</dbReference>
<dbReference type="Gene3D" id="3.30.1130.10">
    <property type="match status" value="2"/>
</dbReference>
<dbReference type="OrthoDB" id="5425486at2759"/>
<dbReference type="PANTHER" id="PTHR42844">
    <property type="entry name" value="DIHYDRONEOPTERIN ALDOLASE 1-RELATED"/>
    <property type="match status" value="1"/>
</dbReference>
<evidence type="ECO:0000256" key="1">
    <source>
        <dbReference type="ARBA" id="ARBA00001353"/>
    </source>
</evidence>
<accession>A0A8H6REB1</accession>
<evidence type="ECO:0000256" key="3">
    <source>
        <dbReference type="ARBA" id="ARBA00005708"/>
    </source>
</evidence>